<sequence length="537" mass="62400">MYEPYWRKMGHKCDIPFSGDDSLSYFANGKSLCWFLESKLEEQIKRMHNVVGNAIVDDHYIVVGTGSSQLVQAALYVLSPSDQLEPISVVSATPFYSAYPNVTDFVRSRLHKWARDAKTFEKYGPYIELITSPNNPNEIIREPVVNGDQGKLIFDLAYYWPQYTAITLPANHDVMLFTISKCTGHAGSRIGWALVKDKEVARKLTKFMEIRTIGVSKETQLRAAKILEVVSNSCLDFTLENFFKYSQSLMIDRWQRLRQVVMDNDLFVIQNYPPQYCLCAKDLCESHLGGEEEDCEKLLKEHKIQTRSGRRFGSDSRNARIKDSQVSEVSRYYRKLSVDFVKAGLFKKKVHGVMYLFCFIRFLLFLTFYAIIFSGNYLIHMLFGALSGLTWMQISYLVRDSGHYLIMKNKGFNEMIQIMSMKRLFRIHITWWKCTHNAHYVACNSLDYDPDLQNLPVLIVSSSLFKSLNSTFYGRQLMFDPLEKFFVSYQHFTCYPIFCVSRVNLFVQPLLLLFSRRKVPDRLLNILGNEEQKEVNE</sequence>
<dbReference type="SUPFAM" id="SSF53383">
    <property type="entry name" value="PLP-dependent transferases"/>
    <property type="match status" value="1"/>
</dbReference>
<reference evidence="5" key="2">
    <citation type="submission" date="2015-06" db="UniProtKB">
        <authorList>
            <consortium name="EnsemblPlants"/>
        </authorList>
    </citation>
    <scope>IDENTIFICATION</scope>
    <source>
        <strain evidence="5">DM1-3 516 R44</strain>
    </source>
</reference>
<proteinExistence type="inferred from homology"/>
<dbReference type="GO" id="GO:0008483">
    <property type="term" value="F:transaminase activity"/>
    <property type="evidence" value="ECO:0000318"/>
    <property type="project" value="GO_Central"/>
</dbReference>
<feature type="domain" description="Alliinase C-terminal" evidence="4">
    <location>
        <begin position="1"/>
        <end position="321"/>
    </location>
</feature>
<dbReference type="Gene3D" id="3.90.1150.10">
    <property type="entry name" value="Aspartate Aminotransferase, domain 1"/>
    <property type="match status" value="1"/>
</dbReference>
<dbReference type="Gene3D" id="3.40.640.10">
    <property type="entry name" value="Type I PLP-dependent aspartate aminotransferase-like (Major domain)"/>
    <property type="match status" value="1"/>
</dbReference>
<evidence type="ECO:0000256" key="2">
    <source>
        <dbReference type="ARBA" id="ARBA00022898"/>
    </source>
</evidence>
<dbReference type="eggNOG" id="KOG4232">
    <property type="taxonomic scope" value="Eukaryota"/>
</dbReference>
<feature type="transmembrane region" description="Helical" evidence="3">
    <location>
        <begin position="352"/>
        <end position="372"/>
    </location>
</feature>
<keyword evidence="3" id="KW-1133">Transmembrane helix</keyword>
<dbReference type="EnsemblPlants" id="PGSC0003DMT400048714">
    <property type="protein sequence ID" value="PGSC0003DMT400048714"/>
    <property type="gene ID" value="PGSC0003DMG400018931"/>
</dbReference>
<dbReference type="GO" id="GO:0006520">
    <property type="term" value="P:amino acid metabolic process"/>
    <property type="evidence" value="ECO:0000318"/>
    <property type="project" value="GO_Central"/>
</dbReference>
<dbReference type="Pfam" id="PF04864">
    <property type="entry name" value="Alliinase_C"/>
    <property type="match status" value="1"/>
</dbReference>
<dbReference type="Proteomes" id="UP000011115">
    <property type="component" value="Unassembled WGS sequence"/>
</dbReference>
<evidence type="ECO:0000256" key="1">
    <source>
        <dbReference type="ARBA" id="ARBA00006312"/>
    </source>
</evidence>
<accession>M1BMT0</accession>
<evidence type="ECO:0000259" key="4">
    <source>
        <dbReference type="Pfam" id="PF04864"/>
    </source>
</evidence>
<evidence type="ECO:0000256" key="3">
    <source>
        <dbReference type="SAM" id="Phobius"/>
    </source>
</evidence>
<keyword evidence="2" id="KW-0663">Pyridoxal phosphate</keyword>
<name>M1BMT0_SOLTU</name>
<dbReference type="InterPro" id="IPR050478">
    <property type="entry name" value="Ethylene_sulfur-biosynth"/>
</dbReference>
<dbReference type="InterPro" id="IPR015422">
    <property type="entry name" value="PyrdxlP-dep_Trfase_small"/>
</dbReference>
<evidence type="ECO:0000313" key="6">
    <source>
        <dbReference type="Proteomes" id="UP000011115"/>
    </source>
</evidence>
<dbReference type="CDD" id="cd00609">
    <property type="entry name" value="AAT_like"/>
    <property type="match status" value="1"/>
</dbReference>
<dbReference type="PANTHER" id="PTHR43795:SF15">
    <property type="entry name" value="TRYPTOPHAN AMINOTRANSFERASE-RELATED PROTEIN 1"/>
    <property type="match status" value="1"/>
</dbReference>
<dbReference type="PANTHER" id="PTHR43795">
    <property type="entry name" value="BIFUNCTIONAL ASPARTATE AMINOTRANSFERASE AND GLUTAMATE/ASPARTATE-PREPHENATE AMINOTRANSFERASE-RELATED"/>
    <property type="match status" value="1"/>
</dbReference>
<comment type="similarity">
    <text evidence="1">Belongs to the alliinase family.</text>
</comment>
<keyword evidence="3" id="KW-0472">Membrane</keyword>
<keyword evidence="6" id="KW-1185">Reference proteome</keyword>
<reference evidence="6" key="1">
    <citation type="journal article" date="2011" name="Nature">
        <title>Genome sequence and analysis of the tuber crop potato.</title>
        <authorList>
            <consortium name="The Potato Genome Sequencing Consortium"/>
        </authorList>
    </citation>
    <scope>NUCLEOTIDE SEQUENCE [LARGE SCALE GENOMIC DNA]</scope>
    <source>
        <strain evidence="6">cv. DM1-3 516 R44</strain>
    </source>
</reference>
<dbReference type="InterPro" id="IPR015421">
    <property type="entry name" value="PyrdxlP-dep_Trfase_major"/>
</dbReference>
<dbReference type="STRING" id="4113.M1BMT0"/>
<evidence type="ECO:0000313" key="5">
    <source>
        <dbReference type="EnsemblPlants" id="PGSC0003DMT400048714"/>
    </source>
</evidence>
<dbReference type="HOGENOM" id="CLU_507546_0_0_1"/>
<keyword evidence="3" id="KW-0812">Transmembrane</keyword>
<dbReference type="InterPro" id="IPR006948">
    <property type="entry name" value="Alliinase_C"/>
</dbReference>
<dbReference type="InParanoid" id="M1BMT0"/>
<dbReference type="InterPro" id="IPR015424">
    <property type="entry name" value="PyrdxlP-dep_Trfase"/>
</dbReference>
<dbReference type="GO" id="GO:0016846">
    <property type="term" value="F:carbon-sulfur lyase activity"/>
    <property type="evidence" value="ECO:0007669"/>
    <property type="project" value="InterPro"/>
</dbReference>
<dbReference type="PaxDb" id="4113-PGSC0003DMT400048714"/>
<dbReference type="AlphaFoldDB" id="M1BMT0"/>
<organism evidence="5 6">
    <name type="scientific">Solanum tuberosum</name>
    <name type="common">Potato</name>
    <dbReference type="NCBI Taxonomy" id="4113"/>
    <lineage>
        <taxon>Eukaryota</taxon>
        <taxon>Viridiplantae</taxon>
        <taxon>Streptophyta</taxon>
        <taxon>Embryophyta</taxon>
        <taxon>Tracheophyta</taxon>
        <taxon>Spermatophyta</taxon>
        <taxon>Magnoliopsida</taxon>
        <taxon>eudicotyledons</taxon>
        <taxon>Gunneridae</taxon>
        <taxon>Pentapetalae</taxon>
        <taxon>asterids</taxon>
        <taxon>lamiids</taxon>
        <taxon>Solanales</taxon>
        <taxon>Solanaceae</taxon>
        <taxon>Solanoideae</taxon>
        <taxon>Solaneae</taxon>
        <taxon>Solanum</taxon>
    </lineage>
</organism>
<dbReference type="Gramene" id="PGSC0003DMT400048714">
    <property type="protein sequence ID" value="PGSC0003DMT400048714"/>
    <property type="gene ID" value="PGSC0003DMG400018931"/>
</dbReference>
<feature type="transmembrane region" description="Helical" evidence="3">
    <location>
        <begin position="378"/>
        <end position="398"/>
    </location>
</feature>
<protein>
    <submittedName>
        <fullName evidence="5">Alliin lyase</fullName>
    </submittedName>
</protein>